<keyword evidence="2" id="KW-0320">Glycogen biosynthesis</keyword>
<dbReference type="InterPro" id="IPR011831">
    <property type="entry name" value="ADP-Glc_PPase"/>
</dbReference>
<dbReference type="Gene3D" id="3.90.550.10">
    <property type="entry name" value="Spore Coat Polysaccharide Biosynthesis Protein SpsA, Chain A"/>
    <property type="match status" value="1"/>
</dbReference>
<name>A0A4R1QY71_9FIRM</name>
<dbReference type="InterPro" id="IPR011832">
    <property type="entry name" value="GlgDAde_trans"/>
</dbReference>
<evidence type="ECO:0000313" key="6">
    <source>
        <dbReference type="Proteomes" id="UP000295184"/>
    </source>
</evidence>
<proteinExistence type="inferred from homology"/>
<dbReference type="InterPro" id="IPR029044">
    <property type="entry name" value="Nucleotide-diphossugar_trans"/>
</dbReference>
<dbReference type="PANTHER" id="PTHR43523">
    <property type="entry name" value="GLUCOSE-1-PHOSPHATE ADENYLYLTRANSFERASE-RELATED"/>
    <property type="match status" value="1"/>
</dbReference>
<evidence type="ECO:0000256" key="2">
    <source>
        <dbReference type="ARBA" id="ARBA00023056"/>
    </source>
</evidence>
<dbReference type="InterPro" id="IPR005835">
    <property type="entry name" value="NTP_transferase_dom"/>
</dbReference>
<comment type="similarity">
    <text evidence="1">Belongs to the bacterial/plant glucose-1-phosphate adenylyltransferase family.</text>
</comment>
<dbReference type="AlphaFoldDB" id="A0A4R1QY71"/>
<dbReference type="Gene3D" id="2.160.10.10">
    <property type="entry name" value="Hexapeptide repeat proteins"/>
    <property type="match status" value="1"/>
</dbReference>
<dbReference type="SUPFAM" id="SSF53448">
    <property type="entry name" value="Nucleotide-diphospho-sugar transferases"/>
    <property type="match status" value="1"/>
</dbReference>
<dbReference type="InterPro" id="IPR011004">
    <property type="entry name" value="Trimer_LpxA-like_sf"/>
</dbReference>
<keyword evidence="5" id="KW-0548">Nucleotidyltransferase</keyword>
<gene>
    <name evidence="5" type="ORF">EDD77_10918</name>
</gene>
<dbReference type="GO" id="GO:0008878">
    <property type="term" value="F:glucose-1-phosphate adenylyltransferase activity"/>
    <property type="evidence" value="ECO:0007669"/>
    <property type="project" value="InterPro"/>
</dbReference>
<dbReference type="OrthoDB" id="9801810at2"/>
<dbReference type="RefSeq" id="WP_058963569.1">
    <property type="nucleotide sequence ID" value="NZ_CABKVM010000015.1"/>
</dbReference>
<organism evidence="5 6">
    <name type="scientific">Allofournierella massiliensis</name>
    <dbReference type="NCBI Taxonomy" id="1650663"/>
    <lineage>
        <taxon>Bacteria</taxon>
        <taxon>Bacillati</taxon>
        <taxon>Bacillota</taxon>
        <taxon>Clostridia</taxon>
        <taxon>Eubacteriales</taxon>
        <taxon>Oscillospiraceae</taxon>
        <taxon>Allofournierella</taxon>
    </lineage>
</organism>
<dbReference type="Pfam" id="PF24894">
    <property type="entry name" value="Hexapep_GlmU"/>
    <property type="match status" value="1"/>
</dbReference>
<sequence>MVKSNTDALGIIFPNAHDSLVQELVAERTMASVPFGGRYRLIDFVLSSMVNSGISNVSIVVKQNYHSLMDHLGSGREWDLTRKRGGLNLVPPYAEANVKLYRGRVEALASLVEFLEDQKEEFVIMSDSDVAFNFDFNELIAAHVASQADVTVMYQRSAIPQGLKEDNYTLKLQDGRVTELLTNDYRPGVQNLSMNVYIIQRESLVAMIKDASIRGLLYFEKDILARNLELLNVQGFEYTGYTARIADRKSYFEENMRLLDPKNLDALFPEDKPIYTKVHDNAPTRYAMDCQVKNSMVADGCIIEGEVENCVLFRGVKVKKGAKVKNCVLMQNTVVEAGAEVEYAVTDKNVKITADKKLSGTDTFPVYVAKGHTV</sequence>
<dbReference type="EMBL" id="SLUM01000009">
    <property type="protein sequence ID" value="TCL57744.1"/>
    <property type="molecule type" value="Genomic_DNA"/>
</dbReference>
<dbReference type="GO" id="GO:0005978">
    <property type="term" value="P:glycogen biosynthetic process"/>
    <property type="evidence" value="ECO:0007669"/>
    <property type="project" value="UniProtKB-KW"/>
</dbReference>
<reference evidence="5 6" key="1">
    <citation type="submission" date="2019-03" db="EMBL/GenBank/DDBJ databases">
        <title>Genomic Encyclopedia of Type Strains, Phase IV (KMG-IV): sequencing the most valuable type-strain genomes for metagenomic binning, comparative biology and taxonomic classification.</title>
        <authorList>
            <person name="Goeker M."/>
        </authorList>
    </citation>
    <scope>NUCLEOTIDE SEQUENCE [LARGE SCALE GENOMIC DNA]</scope>
    <source>
        <strain evidence="5 6">DSM 100451</strain>
    </source>
</reference>
<protein>
    <submittedName>
        <fullName evidence="5">Glucose-1-phosphate adenylyltransferase</fullName>
    </submittedName>
</protein>
<dbReference type="CDD" id="cd04651">
    <property type="entry name" value="LbH_G1P_AT_C"/>
    <property type="match status" value="1"/>
</dbReference>
<evidence type="ECO:0000313" key="5">
    <source>
        <dbReference type="EMBL" id="TCL57744.1"/>
    </source>
</evidence>
<dbReference type="SUPFAM" id="SSF51161">
    <property type="entry name" value="Trimeric LpxA-like enzymes"/>
    <property type="match status" value="1"/>
</dbReference>
<dbReference type="CDD" id="cd02508">
    <property type="entry name" value="ADP_Glucose_PP"/>
    <property type="match status" value="1"/>
</dbReference>
<dbReference type="Proteomes" id="UP000295184">
    <property type="component" value="Unassembled WGS sequence"/>
</dbReference>
<accession>A0A4R1QY71</accession>
<evidence type="ECO:0000259" key="3">
    <source>
        <dbReference type="Pfam" id="PF00483"/>
    </source>
</evidence>
<feature type="domain" description="Glucose-1-phosphate adenylyltransferase/Bifunctional protein GlmU-like C-terminal hexapeptide" evidence="4">
    <location>
        <begin position="289"/>
        <end position="357"/>
    </location>
</feature>
<dbReference type="STRING" id="1650663.GCA_001486665_01089"/>
<comment type="caution">
    <text evidence="5">The sequence shown here is derived from an EMBL/GenBank/DDBJ whole genome shotgun (WGS) entry which is preliminary data.</text>
</comment>
<dbReference type="InterPro" id="IPR056818">
    <property type="entry name" value="GlmU/GlgC-like_hexapep"/>
</dbReference>
<dbReference type="GeneID" id="97380716"/>
<evidence type="ECO:0000259" key="4">
    <source>
        <dbReference type="Pfam" id="PF24894"/>
    </source>
</evidence>
<keyword evidence="5" id="KW-0808">Transferase</keyword>
<feature type="domain" description="Nucleotidyl transferase" evidence="3">
    <location>
        <begin position="31"/>
        <end position="154"/>
    </location>
</feature>
<evidence type="ECO:0000256" key="1">
    <source>
        <dbReference type="ARBA" id="ARBA00010443"/>
    </source>
</evidence>
<dbReference type="NCBIfam" id="TIGR02092">
    <property type="entry name" value="glgD"/>
    <property type="match status" value="1"/>
</dbReference>
<dbReference type="PANTHER" id="PTHR43523:SF6">
    <property type="entry name" value="GLYCOGEN BIOSYNTHESIS PROTEIN GLGD"/>
    <property type="match status" value="1"/>
</dbReference>
<dbReference type="Pfam" id="PF00483">
    <property type="entry name" value="NTP_transferase"/>
    <property type="match status" value="1"/>
</dbReference>